<protein>
    <submittedName>
        <fullName evidence="2">Uncharacterized protein</fullName>
    </submittedName>
</protein>
<keyword evidence="1" id="KW-0732">Signal</keyword>
<reference evidence="2" key="1">
    <citation type="submission" date="2023-05" db="EMBL/GenBank/DDBJ databases">
        <authorList>
            <person name="Zhang X."/>
        </authorList>
    </citation>
    <scope>NUCLEOTIDE SEQUENCE</scope>
    <source>
        <strain evidence="2">BD1B2-1</strain>
    </source>
</reference>
<evidence type="ECO:0000313" key="2">
    <source>
        <dbReference type="EMBL" id="MDJ1499183.1"/>
    </source>
</evidence>
<dbReference type="RefSeq" id="WP_314508723.1">
    <property type="nucleotide sequence ID" value="NZ_JASJOU010000001.1"/>
</dbReference>
<feature type="signal peptide" evidence="1">
    <location>
        <begin position="1"/>
        <end position="18"/>
    </location>
</feature>
<evidence type="ECO:0000313" key="3">
    <source>
        <dbReference type="Proteomes" id="UP001232063"/>
    </source>
</evidence>
<name>A0AAE3UAX1_9BACT</name>
<proteinExistence type="predicted"/>
<gene>
    <name evidence="2" type="ORF">QNI22_00930</name>
</gene>
<sequence>MKSVFICLLLLTSSYVFAQNENTLSVQIDGKEFKTAPRRIRMGSVWYITANAVKPDKSLRFWFANFNKTELPEVGQYLIVEENYSNKEIKQLAEEGKYKGIAFVKYVEETKTPRMEYHVGKSRHINGGIIEVTTSNANVIEGKFTANLDGTHFKEKATATAFGGVGRIINKMEDKAVTSATGYDSDIDPEGNGYKRTDQKDELVLTNGVFKLQLTKTEPAK</sequence>
<organism evidence="2 3">
    <name type="scientific">Xanthocytophaga agilis</name>
    <dbReference type="NCBI Taxonomy" id="3048010"/>
    <lineage>
        <taxon>Bacteria</taxon>
        <taxon>Pseudomonadati</taxon>
        <taxon>Bacteroidota</taxon>
        <taxon>Cytophagia</taxon>
        <taxon>Cytophagales</taxon>
        <taxon>Rhodocytophagaceae</taxon>
        <taxon>Xanthocytophaga</taxon>
    </lineage>
</organism>
<feature type="chain" id="PRO_5042189495" evidence="1">
    <location>
        <begin position="19"/>
        <end position="221"/>
    </location>
</feature>
<dbReference type="EMBL" id="JASJOU010000001">
    <property type="protein sequence ID" value="MDJ1499183.1"/>
    <property type="molecule type" value="Genomic_DNA"/>
</dbReference>
<evidence type="ECO:0000256" key="1">
    <source>
        <dbReference type="SAM" id="SignalP"/>
    </source>
</evidence>
<dbReference type="Proteomes" id="UP001232063">
    <property type="component" value="Unassembled WGS sequence"/>
</dbReference>
<comment type="caution">
    <text evidence="2">The sequence shown here is derived from an EMBL/GenBank/DDBJ whole genome shotgun (WGS) entry which is preliminary data.</text>
</comment>
<dbReference type="AlphaFoldDB" id="A0AAE3UAX1"/>
<accession>A0AAE3UAX1</accession>
<keyword evidence="3" id="KW-1185">Reference proteome</keyword>